<dbReference type="EMBL" id="JASBNA010000005">
    <property type="protein sequence ID" value="KAK7692000.1"/>
    <property type="molecule type" value="Genomic_DNA"/>
</dbReference>
<proteinExistence type="predicted"/>
<evidence type="ECO:0000313" key="3">
    <source>
        <dbReference type="Proteomes" id="UP001385951"/>
    </source>
</evidence>
<accession>A0AAW0GLM1</accession>
<name>A0AAW0GLM1_9APHY</name>
<gene>
    <name evidence="2" type="ORF">QCA50_005405</name>
</gene>
<sequence length="119" mass="13821">MSPKVQSLLLETMPKSLVQIKLNDMPLDFEDEFSPAVTRHEDYYFDDGNLVLRIENTLFRVFRSTFIRHSSTFSDLFDLPPPSQSKEVEGTTDYNPIILSGISVVDFERLLWVLYPPYV</sequence>
<evidence type="ECO:0000313" key="2">
    <source>
        <dbReference type="EMBL" id="KAK7692000.1"/>
    </source>
</evidence>
<dbReference type="Proteomes" id="UP001385951">
    <property type="component" value="Unassembled WGS sequence"/>
</dbReference>
<evidence type="ECO:0000259" key="1">
    <source>
        <dbReference type="PROSITE" id="PS50097"/>
    </source>
</evidence>
<organism evidence="2 3">
    <name type="scientific">Cerrena zonata</name>
    <dbReference type="NCBI Taxonomy" id="2478898"/>
    <lineage>
        <taxon>Eukaryota</taxon>
        <taxon>Fungi</taxon>
        <taxon>Dikarya</taxon>
        <taxon>Basidiomycota</taxon>
        <taxon>Agaricomycotina</taxon>
        <taxon>Agaricomycetes</taxon>
        <taxon>Polyporales</taxon>
        <taxon>Cerrenaceae</taxon>
        <taxon>Cerrena</taxon>
    </lineage>
</organism>
<feature type="domain" description="BTB" evidence="1">
    <location>
        <begin position="48"/>
        <end position="119"/>
    </location>
</feature>
<dbReference type="InterPro" id="IPR000210">
    <property type="entry name" value="BTB/POZ_dom"/>
</dbReference>
<dbReference type="PROSITE" id="PS50097">
    <property type="entry name" value="BTB"/>
    <property type="match status" value="1"/>
</dbReference>
<keyword evidence="3" id="KW-1185">Reference proteome</keyword>
<protein>
    <recommendedName>
        <fullName evidence="1">BTB domain-containing protein</fullName>
    </recommendedName>
</protein>
<dbReference type="AlphaFoldDB" id="A0AAW0GLM1"/>
<reference evidence="2 3" key="1">
    <citation type="submission" date="2022-09" db="EMBL/GenBank/DDBJ databases">
        <authorList>
            <person name="Palmer J.M."/>
        </authorList>
    </citation>
    <scope>NUCLEOTIDE SEQUENCE [LARGE SCALE GENOMIC DNA]</scope>
    <source>
        <strain evidence="2 3">DSM 7382</strain>
    </source>
</reference>
<comment type="caution">
    <text evidence="2">The sequence shown here is derived from an EMBL/GenBank/DDBJ whole genome shotgun (WGS) entry which is preliminary data.</text>
</comment>